<name>A0A5M6CB41_9BACT</name>
<gene>
    <name evidence="1" type="ORF">F0919_16590</name>
</gene>
<organism evidence="1 2">
    <name type="scientific">Taibaiella lutea</name>
    <dbReference type="NCBI Taxonomy" id="2608001"/>
    <lineage>
        <taxon>Bacteria</taxon>
        <taxon>Pseudomonadati</taxon>
        <taxon>Bacteroidota</taxon>
        <taxon>Chitinophagia</taxon>
        <taxon>Chitinophagales</taxon>
        <taxon>Chitinophagaceae</taxon>
        <taxon>Taibaiella</taxon>
    </lineage>
</organism>
<sequence length="306" mass="34518">MYKLLSICLLSVFIFSCEKKISIPLPDEPTRPVLNILMNQDSAVVARVTLSGRNEYFGGNNSFTEPEEAVLKLYENDIYLETLHKMTAVNSYDSTVIYKSNAKVIAGRRYKVTLEIPGYDMAEGENMIPDREQMEISDKSIFFTPTEYGYNNTNFRFTITNKGSTTFNYRFRMYTDSTYYVDPVTNDTVYDNYSAAIAIKTQNNELSIFGDSYVDPTIGGIYSVKALNPGESRIVTVTAENVSFYNGRFILEASVLTDDSYNYLFSLNNILKNHDDPTAEKQNVICNVKNGFGIVGGIAIQKAVFK</sequence>
<dbReference type="EMBL" id="VWSH01000004">
    <property type="protein sequence ID" value="KAA5532408.1"/>
    <property type="molecule type" value="Genomic_DNA"/>
</dbReference>
<comment type="caution">
    <text evidence="1">The sequence shown here is derived from an EMBL/GenBank/DDBJ whole genome shotgun (WGS) entry which is preliminary data.</text>
</comment>
<keyword evidence="2" id="KW-1185">Reference proteome</keyword>
<evidence type="ECO:0000313" key="1">
    <source>
        <dbReference type="EMBL" id="KAA5532408.1"/>
    </source>
</evidence>
<dbReference type="PROSITE" id="PS51257">
    <property type="entry name" value="PROKAR_LIPOPROTEIN"/>
    <property type="match status" value="1"/>
</dbReference>
<reference evidence="1 2" key="1">
    <citation type="submission" date="2019-09" db="EMBL/GenBank/DDBJ databases">
        <title>Genome sequence and assembly of Taibaiella sp.</title>
        <authorList>
            <person name="Chhetri G."/>
        </authorList>
    </citation>
    <scope>NUCLEOTIDE SEQUENCE [LARGE SCALE GENOMIC DNA]</scope>
    <source>
        <strain evidence="1 2">KVB11</strain>
    </source>
</reference>
<evidence type="ECO:0000313" key="2">
    <source>
        <dbReference type="Proteomes" id="UP000323632"/>
    </source>
</evidence>
<dbReference type="RefSeq" id="WP_150033911.1">
    <property type="nucleotide sequence ID" value="NZ_VWSH01000004.1"/>
</dbReference>
<protein>
    <submittedName>
        <fullName evidence="1">DUF4249 family protein</fullName>
    </submittedName>
</protein>
<dbReference type="Proteomes" id="UP000323632">
    <property type="component" value="Unassembled WGS sequence"/>
</dbReference>
<accession>A0A5M6CB41</accession>
<proteinExistence type="predicted"/>
<dbReference type="AlphaFoldDB" id="A0A5M6CB41"/>